<dbReference type="GO" id="GO:0031048">
    <property type="term" value="P:regulatory ncRNA-mediated heterochromatin formation"/>
    <property type="evidence" value="ECO:0007669"/>
    <property type="project" value="TreeGrafter"/>
</dbReference>
<dbReference type="AlphaFoldDB" id="A0A507QZX8"/>
<dbReference type="InterPro" id="IPR048263">
    <property type="entry name" value="Arb2"/>
</dbReference>
<dbReference type="PANTHER" id="PTHR21357:SF4">
    <property type="entry name" value="FAM172 FAMILY PROTEIN HOMOLOG CG10038"/>
    <property type="match status" value="1"/>
</dbReference>
<evidence type="ECO:0000313" key="2">
    <source>
        <dbReference type="EMBL" id="TQB75664.1"/>
    </source>
</evidence>
<feature type="domain" description="Arb2" evidence="1">
    <location>
        <begin position="15"/>
        <end position="315"/>
    </location>
</feature>
<name>A0A507QZX8_MONPU</name>
<dbReference type="PANTHER" id="PTHR21357">
    <property type="entry name" value="FAM172 FAMILY PROTEIN HOMOLOG CG10038"/>
    <property type="match status" value="1"/>
</dbReference>
<keyword evidence="3" id="KW-1185">Reference proteome</keyword>
<dbReference type="GO" id="GO:0005634">
    <property type="term" value="C:nucleus"/>
    <property type="evidence" value="ECO:0007669"/>
    <property type="project" value="TreeGrafter"/>
</dbReference>
<dbReference type="InterPro" id="IPR053858">
    <property type="entry name" value="Arb2_dom"/>
</dbReference>
<gene>
    <name evidence="2" type="ORF">MPDQ_002283</name>
</gene>
<dbReference type="Pfam" id="PF22749">
    <property type="entry name" value="Arb2"/>
    <property type="match status" value="1"/>
</dbReference>
<evidence type="ECO:0000313" key="3">
    <source>
        <dbReference type="Proteomes" id="UP000319663"/>
    </source>
</evidence>
<reference evidence="2 3" key="1">
    <citation type="submission" date="2019-06" db="EMBL/GenBank/DDBJ databases">
        <title>Wine fermentation using esterase from Monascus purpureus.</title>
        <authorList>
            <person name="Geng C."/>
            <person name="Zhang Y."/>
        </authorList>
    </citation>
    <scope>NUCLEOTIDE SEQUENCE [LARGE SCALE GENOMIC DNA]</scope>
    <source>
        <strain evidence="2">HQ1</strain>
    </source>
</reference>
<organism evidence="2 3">
    <name type="scientific">Monascus purpureus</name>
    <name type="common">Red mold</name>
    <name type="synonym">Monascus anka</name>
    <dbReference type="NCBI Taxonomy" id="5098"/>
    <lineage>
        <taxon>Eukaryota</taxon>
        <taxon>Fungi</taxon>
        <taxon>Dikarya</taxon>
        <taxon>Ascomycota</taxon>
        <taxon>Pezizomycotina</taxon>
        <taxon>Eurotiomycetes</taxon>
        <taxon>Eurotiomycetidae</taxon>
        <taxon>Eurotiales</taxon>
        <taxon>Aspergillaceae</taxon>
        <taxon>Monascus</taxon>
    </lineage>
</organism>
<dbReference type="STRING" id="5098.A0A507QZX8"/>
<sequence>MFVYRRKDLPPDPVFPANLEKLGYFVNDKDQIRKITRPNEEFQFKINRNPRWNEAQREAMNACIRDIVSGRLHDLGFRTIRLPLSTPVDEPHVPILVSKNLATASRVVVVFGESIQDIGVWAYRSIGTDGIDQGSAVAFARAILEKNKNNSTPKDQEDVAIVLANTGQLTWHCASRRAVTQATWLSMPRHSAVEGPPTTTRRNKIPRNGNWQEHVTCVFEDILAARGDILSEKAKIDIVGVAEGGLGAIRYLANNWETWKDHVSAICLPSPLHLRDTDLLPESPETDEDKDITSYTFPAFISSRCRAYVLSDQPLDAPVSGFHEYGCNCYSSNEALNMECIMPMAWKGVIEWLDKVHADPDYAEPHLIIKEMNGNGAEHAVVEEVK</sequence>
<dbReference type="EMBL" id="VIFY01000017">
    <property type="protein sequence ID" value="TQB75664.1"/>
    <property type="molecule type" value="Genomic_DNA"/>
</dbReference>
<proteinExistence type="predicted"/>
<dbReference type="Proteomes" id="UP000319663">
    <property type="component" value="Unassembled WGS sequence"/>
</dbReference>
<accession>A0A507QZX8</accession>
<comment type="caution">
    <text evidence="2">The sequence shown here is derived from an EMBL/GenBank/DDBJ whole genome shotgun (WGS) entry which is preliminary data.</text>
</comment>
<evidence type="ECO:0000259" key="1">
    <source>
        <dbReference type="Pfam" id="PF22749"/>
    </source>
</evidence>
<dbReference type="OrthoDB" id="421951at2759"/>
<dbReference type="GO" id="GO:0035197">
    <property type="term" value="F:siRNA binding"/>
    <property type="evidence" value="ECO:0007669"/>
    <property type="project" value="TreeGrafter"/>
</dbReference>
<protein>
    <recommendedName>
        <fullName evidence="1">Arb2 domain-containing protein</fullName>
    </recommendedName>
</protein>